<dbReference type="PANTHER" id="PTHR16201:SF11">
    <property type="entry name" value="PQ-LOOP REPEAT-CONTAINING PROTEIN"/>
    <property type="match status" value="1"/>
</dbReference>
<dbReference type="RefSeq" id="XP_033663302.1">
    <property type="nucleotide sequence ID" value="XM_033808392.1"/>
</dbReference>
<gene>
    <name evidence="6" type="ORF">M409DRAFT_27038</name>
</gene>
<feature type="transmembrane region" description="Helical" evidence="5">
    <location>
        <begin position="182"/>
        <end position="201"/>
    </location>
</feature>
<feature type="transmembrane region" description="Helical" evidence="5">
    <location>
        <begin position="242"/>
        <end position="264"/>
    </location>
</feature>
<dbReference type="SMART" id="SM00679">
    <property type="entry name" value="CTNS"/>
    <property type="match status" value="2"/>
</dbReference>
<dbReference type="Pfam" id="PF04193">
    <property type="entry name" value="PQ-loop"/>
    <property type="match status" value="2"/>
</dbReference>
<dbReference type="PANTHER" id="PTHR16201">
    <property type="entry name" value="SEVEN TRANSMEMBRANE PROTEIN 1-RELATED"/>
    <property type="match status" value="1"/>
</dbReference>
<keyword evidence="3 5" id="KW-1133">Transmembrane helix</keyword>
<proteinExistence type="predicted"/>
<keyword evidence="7" id="KW-1185">Reference proteome</keyword>
<feature type="transmembrane region" description="Helical" evidence="5">
    <location>
        <begin position="52"/>
        <end position="74"/>
    </location>
</feature>
<organism evidence="6 7">
    <name type="scientific">Zasmidium cellare ATCC 36951</name>
    <dbReference type="NCBI Taxonomy" id="1080233"/>
    <lineage>
        <taxon>Eukaryota</taxon>
        <taxon>Fungi</taxon>
        <taxon>Dikarya</taxon>
        <taxon>Ascomycota</taxon>
        <taxon>Pezizomycotina</taxon>
        <taxon>Dothideomycetes</taxon>
        <taxon>Dothideomycetidae</taxon>
        <taxon>Mycosphaerellales</taxon>
        <taxon>Mycosphaerellaceae</taxon>
        <taxon>Zasmidium</taxon>
    </lineage>
</organism>
<dbReference type="OrthoDB" id="19344at2759"/>
<dbReference type="EMBL" id="ML993613">
    <property type="protein sequence ID" value="KAF2162413.1"/>
    <property type="molecule type" value="Genomic_DNA"/>
</dbReference>
<keyword evidence="2 5" id="KW-0812">Transmembrane</keyword>
<feature type="transmembrane region" description="Helical" evidence="5">
    <location>
        <begin position="213"/>
        <end position="236"/>
    </location>
</feature>
<name>A0A6A6C6A5_ZASCE</name>
<protein>
    <recommendedName>
        <fullName evidence="8">PQ loop repeat protein</fullName>
    </recommendedName>
</protein>
<sequence>MHAPQPGLSEHCQPLAEPGVLTTGLAALLVVGILVSYLPQHAKIIKRRTSEGLSPWWVLLGGLSSIAAIGNILTIPTSRADMACCNELSEGQCFAALLGVLQIGVQWTCFIIMLFLIFFQQASPEVEDLSSSTASLTRSDPVNRRDPVIVGSLIFVSLFIVAVVSIILVFKYPDHTQFWADVLGTIAGVLAAIQYVPQIYYTHVLKDLKSLSIMTLGIQAPGAFVFALSLGLRVGWQGWSTWLVYIVTGVLQFILLGMGISFYWRRRQEKKRAAAADAERRRAEAEEDFGAVIGGHVNRRVSSANVRQVDGVDEAAEAEADERTALLHNKAQVRLRYENHNAN</sequence>
<keyword evidence="4 5" id="KW-0472">Membrane</keyword>
<evidence type="ECO:0000256" key="1">
    <source>
        <dbReference type="ARBA" id="ARBA00004141"/>
    </source>
</evidence>
<feature type="transmembrane region" description="Helical" evidence="5">
    <location>
        <begin position="20"/>
        <end position="40"/>
    </location>
</feature>
<accession>A0A6A6C6A5</accession>
<reference evidence="6" key="1">
    <citation type="journal article" date="2020" name="Stud. Mycol.">
        <title>101 Dothideomycetes genomes: a test case for predicting lifestyles and emergence of pathogens.</title>
        <authorList>
            <person name="Haridas S."/>
            <person name="Albert R."/>
            <person name="Binder M."/>
            <person name="Bloem J."/>
            <person name="Labutti K."/>
            <person name="Salamov A."/>
            <person name="Andreopoulos B."/>
            <person name="Baker S."/>
            <person name="Barry K."/>
            <person name="Bills G."/>
            <person name="Bluhm B."/>
            <person name="Cannon C."/>
            <person name="Castanera R."/>
            <person name="Culley D."/>
            <person name="Daum C."/>
            <person name="Ezra D."/>
            <person name="Gonzalez J."/>
            <person name="Henrissat B."/>
            <person name="Kuo A."/>
            <person name="Liang C."/>
            <person name="Lipzen A."/>
            <person name="Lutzoni F."/>
            <person name="Magnuson J."/>
            <person name="Mondo S."/>
            <person name="Nolan M."/>
            <person name="Ohm R."/>
            <person name="Pangilinan J."/>
            <person name="Park H.-J."/>
            <person name="Ramirez L."/>
            <person name="Alfaro M."/>
            <person name="Sun H."/>
            <person name="Tritt A."/>
            <person name="Yoshinaga Y."/>
            <person name="Zwiers L.-H."/>
            <person name="Turgeon B."/>
            <person name="Goodwin S."/>
            <person name="Spatafora J."/>
            <person name="Crous P."/>
            <person name="Grigoriev I."/>
        </authorList>
    </citation>
    <scope>NUCLEOTIDE SEQUENCE</scope>
    <source>
        <strain evidence="6">ATCC 36951</strain>
    </source>
</reference>
<evidence type="ECO:0000256" key="3">
    <source>
        <dbReference type="ARBA" id="ARBA00022989"/>
    </source>
</evidence>
<dbReference type="Proteomes" id="UP000799537">
    <property type="component" value="Unassembled WGS sequence"/>
</dbReference>
<dbReference type="InterPro" id="IPR006603">
    <property type="entry name" value="PQ-loop_rpt"/>
</dbReference>
<dbReference type="InterPro" id="IPR051415">
    <property type="entry name" value="LAAT-1"/>
</dbReference>
<dbReference type="AlphaFoldDB" id="A0A6A6C6A5"/>
<dbReference type="Gene3D" id="1.20.1280.290">
    <property type="match status" value="1"/>
</dbReference>
<feature type="transmembrane region" description="Helical" evidence="5">
    <location>
        <begin position="94"/>
        <end position="119"/>
    </location>
</feature>
<feature type="transmembrane region" description="Helical" evidence="5">
    <location>
        <begin position="148"/>
        <end position="170"/>
    </location>
</feature>
<evidence type="ECO:0008006" key="8">
    <source>
        <dbReference type="Google" id="ProtNLM"/>
    </source>
</evidence>
<comment type="subcellular location">
    <subcellularLocation>
        <location evidence="1">Membrane</location>
        <topology evidence="1">Multi-pass membrane protein</topology>
    </subcellularLocation>
</comment>
<evidence type="ECO:0000256" key="4">
    <source>
        <dbReference type="ARBA" id="ARBA00023136"/>
    </source>
</evidence>
<evidence type="ECO:0000256" key="5">
    <source>
        <dbReference type="SAM" id="Phobius"/>
    </source>
</evidence>
<dbReference type="GO" id="GO:0016020">
    <property type="term" value="C:membrane"/>
    <property type="evidence" value="ECO:0007669"/>
    <property type="project" value="UniProtKB-SubCell"/>
</dbReference>
<dbReference type="GeneID" id="54561664"/>
<evidence type="ECO:0000256" key="2">
    <source>
        <dbReference type="ARBA" id="ARBA00022692"/>
    </source>
</evidence>
<evidence type="ECO:0000313" key="6">
    <source>
        <dbReference type="EMBL" id="KAF2162413.1"/>
    </source>
</evidence>
<evidence type="ECO:0000313" key="7">
    <source>
        <dbReference type="Proteomes" id="UP000799537"/>
    </source>
</evidence>